<organism evidence="3 5">
    <name type="scientific">Plasmodium gaboni</name>
    <dbReference type="NCBI Taxonomy" id="647221"/>
    <lineage>
        <taxon>Eukaryota</taxon>
        <taxon>Sar</taxon>
        <taxon>Alveolata</taxon>
        <taxon>Apicomplexa</taxon>
        <taxon>Aconoidasida</taxon>
        <taxon>Haemosporida</taxon>
        <taxon>Plasmodiidae</taxon>
        <taxon>Plasmodium</taxon>
        <taxon>Plasmodium (Laverania)</taxon>
    </lineage>
</organism>
<protein>
    <submittedName>
        <fullName evidence="3">Uncharacterized protein</fullName>
    </submittedName>
</protein>
<evidence type="ECO:0000313" key="4">
    <source>
        <dbReference type="EMBL" id="SOV11742.1"/>
    </source>
</evidence>
<dbReference type="OrthoDB" id="382142at2759"/>
<reference evidence="4" key="2">
    <citation type="submission" date="2016-09" db="EMBL/GenBank/DDBJ databases">
        <authorList>
            <consortium name="Pathogen Informatics"/>
            <person name="Sun Q."/>
            <person name="Inoue M."/>
        </authorList>
    </citation>
    <scope>NUCLEOTIDE SEQUENCE</scope>
</reference>
<name>A0A151LST6_9APIC</name>
<keyword evidence="2" id="KW-0812">Transmembrane</keyword>
<dbReference type="Proteomes" id="UP000076004">
    <property type="component" value="Chromosome 5"/>
</dbReference>
<dbReference type="EMBL" id="LT969428">
    <property type="protein sequence ID" value="SOV11742.1"/>
    <property type="molecule type" value="Genomic_DNA"/>
</dbReference>
<evidence type="ECO:0000313" key="3">
    <source>
        <dbReference type="EMBL" id="KYO02255.1"/>
    </source>
</evidence>
<feature type="transmembrane region" description="Helical" evidence="2">
    <location>
        <begin position="16"/>
        <end position="36"/>
    </location>
</feature>
<evidence type="ECO:0000313" key="6">
    <source>
        <dbReference type="Proteomes" id="UP000831156"/>
    </source>
</evidence>
<dbReference type="Proteomes" id="UP000831156">
    <property type="component" value="Chromosome 5"/>
</dbReference>
<keyword evidence="6" id="KW-1185">Reference proteome</keyword>
<keyword evidence="2" id="KW-1133">Transmembrane helix</keyword>
<evidence type="ECO:0000313" key="5">
    <source>
        <dbReference type="Proteomes" id="UP000076004"/>
    </source>
</evidence>
<feature type="transmembrane region" description="Helical" evidence="2">
    <location>
        <begin position="158"/>
        <end position="176"/>
    </location>
</feature>
<accession>A0A151LST6</accession>
<reference evidence="3 5" key="1">
    <citation type="journal article" date="2016" name="Nat. Commun.">
        <title>Genomes of cryptic chimpanzee Plasmodium species reveal key evolutionary events leading to human malaria.</title>
        <authorList>
            <person name="Sundararaman S.A."/>
            <person name="Plenderleith L.J."/>
            <person name="Liu W."/>
            <person name="Loy D.E."/>
            <person name="Learn G.H."/>
            <person name="Li Y."/>
            <person name="Shaw K.S."/>
            <person name="Ayouba A."/>
            <person name="Peeters M."/>
            <person name="Speede S."/>
            <person name="Shaw G.M."/>
            <person name="Bushman F.D."/>
            <person name="Brisson D."/>
            <person name="Rayner J.C."/>
            <person name="Sharp P.M."/>
            <person name="Hahn B.H."/>
        </authorList>
    </citation>
    <scope>NUCLEOTIDE SEQUENCE [LARGE SCALE GENOMIC DNA]</scope>
    <source>
        <strain evidence="3 5">SY75</strain>
    </source>
</reference>
<evidence type="ECO:0000256" key="1">
    <source>
        <dbReference type="SAM" id="Coils"/>
    </source>
</evidence>
<dbReference type="GeneID" id="29774952"/>
<keyword evidence="1" id="KW-0175">Coiled coil</keyword>
<evidence type="ECO:0000256" key="2">
    <source>
        <dbReference type="SAM" id="Phobius"/>
    </source>
</evidence>
<dbReference type="EMBL" id="LVLB01000006">
    <property type="protein sequence ID" value="KYO02255.1"/>
    <property type="molecule type" value="Genomic_DNA"/>
</dbReference>
<dbReference type="RefSeq" id="XP_018642995.1">
    <property type="nucleotide sequence ID" value="XM_018784340.1"/>
</dbReference>
<dbReference type="VEuPathDB" id="PlasmoDB:PGABG01_0504800"/>
<proteinExistence type="predicted"/>
<dbReference type="AlphaFoldDB" id="A0A151LST6"/>
<keyword evidence="2" id="KW-0472">Membrane</keyword>
<feature type="coiled-coil region" evidence="1">
    <location>
        <begin position="72"/>
        <end position="132"/>
    </location>
</feature>
<gene>
    <name evidence="4" type="ORF">PGABG01_0504800</name>
    <name evidence="3" type="ORF">PGSY75_0506000</name>
</gene>
<sequence>MESHSNTVSYVVHSSTVYLCFYLIIKIIVFLSSYIVENKFFKLGFNKIYNNVKNIYYRYMNNSEYCKINDNIEIIKKKIKKYNKIIDQNKKENQHLSEYDLLILNGKYTRKLMKEQNELNHLIKIKETQQEQSKNNIFFKIFYNISIFLTSTNKFIKLLRIQIVILLLFLIVKYNFKNKWKDSCLQIHSQLIFKRNFQFISSDICNNNLFTFLCGYNMTHFFFMTMKYNCEIIYSMLLKEEKKKKA</sequence>
<dbReference type="VEuPathDB" id="PlasmoDB:PGSY75_0506000"/>
<dbReference type="KEGG" id="pgab:PGSY75_0506000"/>